<accession>A0A0C2NF17</accession>
<dbReference type="EMBL" id="JWZT01000149">
    <property type="protein sequence ID" value="KII74960.1"/>
    <property type="molecule type" value="Genomic_DNA"/>
</dbReference>
<comment type="caution">
    <text evidence="1">The sequence shown here is derived from an EMBL/GenBank/DDBJ whole genome shotgun (WGS) entry which is preliminary data.</text>
</comment>
<protein>
    <submittedName>
        <fullName evidence="1">Uncharacterized protein</fullName>
    </submittedName>
</protein>
<proteinExistence type="predicted"/>
<organism evidence="1 2">
    <name type="scientific">Thelohanellus kitauei</name>
    <name type="common">Myxosporean</name>
    <dbReference type="NCBI Taxonomy" id="669202"/>
    <lineage>
        <taxon>Eukaryota</taxon>
        <taxon>Metazoa</taxon>
        <taxon>Cnidaria</taxon>
        <taxon>Myxozoa</taxon>
        <taxon>Myxosporea</taxon>
        <taxon>Bivalvulida</taxon>
        <taxon>Platysporina</taxon>
        <taxon>Myxobolidae</taxon>
        <taxon>Thelohanellus</taxon>
    </lineage>
</organism>
<keyword evidence="2" id="KW-1185">Reference proteome</keyword>
<sequence>MSQFFYVNTNSSKIQQIYIEWGKIRFYREGKVIPKVHDVKYYLIPQEKQCQEPSKSSESNTYYQELFQLLETGRTIHKLNESSIVFNETYFKLLIRPARMYNDAIYIDAPGIVQGRPAGFEPTTHRCSPNGHTLDYSALLRYTGYLIDPYTSPLLEEPLQLELNPQLIYAHPAVTN</sequence>
<dbReference type="Proteomes" id="UP000031668">
    <property type="component" value="Unassembled WGS sequence"/>
</dbReference>
<evidence type="ECO:0000313" key="1">
    <source>
        <dbReference type="EMBL" id="KII74960.1"/>
    </source>
</evidence>
<reference evidence="1 2" key="1">
    <citation type="journal article" date="2014" name="Genome Biol. Evol.">
        <title>The genome of the myxosporean Thelohanellus kitauei shows adaptations to nutrient acquisition within its fish host.</title>
        <authorList>
            <person name="Yang Y."/>
            <person name="Xiong J."/>
            <person name="Zhou Z."/>
            <person name="Huo F."/>
            <person name="Miao W."/>
            <person name="Ran C."/>
            <person name="Liu Y."/>
            <person name="Zhang J."/>
            <person name="Feng J."/>
            <person name="Wang M."/>
            <person name="Wang M."/>
            <person name="Wang L."/>
            <person name="Yao B."/>
        </authorList>
    </citation>
    <scope>NUCLEOTIDE SEQUENCE [LARGE SCALE GENOMIC DNA]</scope>
    <source>
        <strain evidence="1">Wuqing</strain>
    </source>
</reference>
<name>A0A0C2NF17_THEKT</name>
<dbReference type="AlphaFoldDB" id="A0A0C2NF17"/>
<evidence type="ECO:0000313" key="2">
    <source>
        <dbReference type="Proteomes" id="UP000031668"/>
    </source>
</evidence>
<gene>
    <name evidence="1" type="ORF">RF11_00205</name>
</gene>